<feature type="region of interest" description="Disordered" evidence="1">
    <location>
        <begin position="276"/>
        <end position="340"/>
    </location>
</feature>
<dbReference type="EMBL" id="JAAXLS010000081">
    <property type="protein sequence ID" value="NKQ59163.1"/>
    <property type="molecule type" value="Genomic_DNA"/>
</dbReference>
<evidence type="ECO:0008006" key="4">
    <source>
        <dbReference type="Google" id="ProtNLM"/>
    </source>
</evidence>
<dbReference type="Proteomes" id="UP000715441">
    <property type="component" value="Unassembled WGS sequence"/>
</dbReference>
<dbReference type="RefSeq" id="WP_168523680.1">
    <property type="nucleotide sequence ID" value="NZ_JAAXLS010000081.1"/>
</dbReference>
<organism evidence="2 3">
    <name type="scientific">Amycolatopsis acididurans</name>
    <dbReference type="NCBI Taxonomy" id="2724524"/>
    <lineage>
        <taxon>Bacteria</taxon>
        <taxon>Bacillati</taxon>
        <taxon>Actinomycetota</taxon>
        <taxon>Actinomycetes</taxon>
        <taxon>Pseudonocardiales</taxon>
        <taxon>Pseudonocardiaceae</taxon>
        <taxon>Amycolatopsis</taxon>
    </lineage>
</organism>
<evidence type="ECO:0000256" key="1">
    <source>
        <dbReference type="SAM" id="MobiDB-lite"/>
    </source>
</evidence>
<keyword evidence="3" id="KW-1185">Reference proteome</keyword>
<proteinExistence type="predicted"/>
<name>A0ABX1JHE9_9PSEU</name>
<feature type="compositionally biased region" description="Basic and acidic residues" evidence="1">
    <location>
        <begin position="304"/>
        <end position="340"/>
    </location>
</feature>
<sequence>MDGYFDLAAEDAPANESLLEGIVSSLHDAALDAFAAVDTLWSTMWNPWLNGQESVQQQWKDEIRSRFVEFSQADIEPGAKDGLQGIIDDLGRIRETLQRDSKVELQQAHDMLGEWRGDAANQTKYYVLNLTEEYEIVESKLSILQSDVVAAREMIAKGRSDLRNLSGSFRDAADQYRQAEQANARGNSEVLTDAFTGAIAGLLAVPTGGASLLAAGAVIAGSAAGSVVVGEITHKPLEGDKPEDIYQDFLDAIDDIKTELGRTGEKLVHDINALEMPELQDPPDVSPGRSFNPDNFGTNDIPPETERNVRDSGKDIPRYKPGDRQREREAADDNVAKPFS</sequence>
<accession>A0ABX1JHE9</accession>
<comment type="caution">
    <text evidence="2">The sequence shown here is derived from an EMBL/GenBank/DDBJ whole genome shotgun (WGS) entry which is preliminary data.</text>
</comment>
<evidence type="ECO:0000313" key="2">
    <source>
        <dbReference type="EMBL" id="NKQ59163.1"/>
    </source>
</evidence>
<evidence type="ECO:0000313" key="3">
    <source>
        <dbReference type="Proteomes" id="UP000715441"/>
    </source>
</evidence>
<gene>
    <name evidence="2" type="ORF">HFP15_40610</name>
</gene>
<protein>
    <recommendedName>
        <fullName evidence="4">WXG100 family type VII secretion target</fullName>
    </recommendedName>
</protein>
<reference evidence="2 3" key="1">
    <citation type="submission" date="2020-04" db="EMBL/GenBank/DDBJ databases">
        <title>Novel species.</title>
        <authorList>
            <person name="Teo W.F.A."/>
            <person name="Lipun K."/>
            <person name="Srisuk N."/>
            <person name="Duangmal K."/>
        </authorList>
    </citation>
    <scope>NUCLEOTIDE SEQUENCE [LARGE SCALE GENOMIC DNA]</scope>
    <source>
        <strain evidence="2 3">K13G38</strain>
    </source>
</reference>